<accession>A0A365K7F0</accession>
<dbReference type="RefSeq" id="WP_112232489.1">
    <property type="nucleotide sequence ID" value="NZ_QLZQ01000002.1"/>
</dbReference>
<feature type="coiled-coil region" evidence="6">
    <location>
        <begin position="86"/>
        <end position="113"/>
    </location>
</feature>
<dbReference type="EMBL" id="QLZQ01000002">
    <property type="protein sequence ID" value="RAZ68568.1"/>
    <property type="molecule type" value="Genomic_DNA"/>
</dbReference>
<evidence type="ECO:0000259" key="7">
    <source>
        <dbReference type="Pfam" id="PF04085"/>
    </source>
</evidence>
<evidence type="ECO:0000313" key="8">
    <source>
        <dbReference type="EMBL" id="RAZ68568.1"/>
    </source>
</evidence>
<evidence type="ECO:0000256" key="2">
    <source>
        <dbReference type="ARBA" id="ARBA00013855"/>
    </source>
</evidence>
<dbReference type="Pfam" id="PF04085">
    <property type="entry name" value="MreC"/>
    <property type="match status" value="1"/>
</dbReference>
<reference evidence="8 9" key="1">
    <citation type="submission" date="2018-06" db="EMBL/GenBank/DDBJ databases">
        <title>The draft genome sequences of strains SCU63 and S1.</title>
        <authorList>
            <person name="Gan L."/>
        </authorList>
    </citation>
    <scope>NUCLEOTIDE SEQUENCE [LARGE SCALE GENOMIC DNA]</scope>
    <source>
        <strain evidence="8 9">S1</strain>
    </source>
</reference>
<evidence type="ECO:0000256" key="6">
    <source>
        <dbReference type="SAM" id="Coils"/>
    </source>
</evidence>
<protein>
    <recommendedName>
        <fullName evidence="2 5">Cell shape-determining protein MreC</fullName>
    </recommendedName>
    <alternativeName>
        <fullName evidence="4 5">Cell shape protein MreC</fullName>
    </alternativeName>
</protein>
<keyword evidence="3 5" id="KW-0133">Cell shape</keyword>
<name>A0A365K7F0_9BACL</name>
<comment type="caution">
    <text evidence="8">The sequence shown here is derived from an EMBL/GenBank/DDBJ whole genome shotgun (WGS) entry which is preliminary data.</text>
</comment>
<keyword evidence="9" id="KW-1185">Reference proteome</keyword>
<evidence type="ECO:0000256" key="3">
    <source>
        <dbReference type="ARBA" id="ARBA00022960"/>
    </source>
</evidence>
<dbReference type="InterPro" id="IPR042177">
    <property type="entry name" value="Cell/Rod_1"/>
</dbReference>
<evidence type="ECO:0000256" key="1">
    <source>
        <dbReference type="ARBA" id="ARBA00009369"/>
    </source>
</evidence>
<dbReference type="GO" id="GO:0008360">
    <property type="term" value="P:regulation of cell shape"/>
    <property type="evidence" value="ECO:0007669"/>
    <property type="project" value="UniProtKB-KW"/>
</dbReference>
<dbReference type="GO" id="GO:0005886">
    <property type="term" value="C:plasma membrane"/>
    <property type="evidence" value="ECO:0007669"/>
    <property type="project" value="TreeGrafter"/>
</dbReference>
<dbReference type="InterPro" id="IPR007221">
    <property type="entry name" value="MreC"/>
</dbReference>
<dbReference type="Gene3D" id="2.40.10.340">
    <property type="entry name" value="Rod shape-determining protein MreC, domain 1"/>
    <property type="match status" value="1"/>
</dbReference>
<dbReference type="InterPro" id="IPR042175">
    <property type="entry name" value="Cell/Rod_MreC_2"/>
</dbReference>
<organism evidence="8 9">
    <name type="scientific">Planococcus maitriensis</name>
    <dbReference type="NCBI Taxonomy" id="221799"/>
    <lineage>
        <taxon>Bacteria</taxon>
        <taxon>Bacillati</taxon>
        <taxon>Bacillota</taxon>
        <taxon>Bacilli</taxon>
        <taxon>Bacillales</taxon>
        <taxon>Caryophanaceae</taxon>
        <taxon>Planococcus</taxon>
    </lineage>
</organism>
<dbReference type="OrthoDB" id="9792313at2"/>
<evidence type="ECO:0000313" key="9">
    <source>
        <dbReference type="Proteomes" id="UP000251869"/>
    </source>
</evidence>
<dbReference type="PANTHER" id="PTHR34138:SF1">
    <property type="entry name" value="CELL SHAPE-DETERMINING PROTEIN MREC"/>
    <property type="match status" value="1"/>
</dbReference>
<evidence type="ECO:0000256" key="4">
    <source>
        <dbReference type="ARBA" id="ARBA00032089"/>
    </source>
</evidence>
<proteinExistence type="inferred from homology"/>
<dbReference type="PANTHER" id="PTHR34138">
    <property type="entry name" value="CELL SHAPE-DETERMINING PROTEIN MREC"/>
    <property type="match status" value="1"/>
</dbReference>
<dbReference type="Gene3D" id="2.40.10.350">
    <property type="entry name" value="Rod shape-determining protein MreC, domain 2"/>
    <property type="match status" value="1"/>
</dbReference>
<evidence type="ECO:0000256" key="5">
    <source>
        <dbReference type="PIRNR" id="PIRNR038471"/>
    </source>
</evidence>
<dbReference type="InterPro" id="IPR055342">
    <property type="entry name" value="MreC_beta-barrel_core"/>
</dbReference>
<dbReference type="Proteomes" id="UP000251869">
    <property type="component" value="Unassembled WGS sequence"/>
</dbReference>
<dbReference type="AlphaFoldDB" id="A0A365K7F0"/>
<sequence length="295" mass="32580">MPQFLSNKRLILLLIGVILLVALISLTLRDRGQVSLPEQIVKEAVGAGQSVFSRPAHFVTGVFDNIDSLINTFEENRLLKARLEEFAGVQAEVTDLRSENEELKELVGKEEDLREFNPIQAVVIARNPDQWEEKIILNRGTNHGVKENMAVMTAGGLIGKVTIVTPTTSTVELVTTQNPNYRVSAMVLGEDDVFGLIEGYDAERRELLLKRIDFSVELKEGDQVVSSGLGGIFPKGIVIGEITEVTIDEFGLTKLAYVKPAADFSMLNHVVIADRLMPEVDGEDNGMTEEEEEES</sequence>
<feature type="domain" description="Rod shape-determining protein MreC beta-barrel core" evidence="7">
    <location>
        <begin position="123"/>
        <end position="273"/>
    </location>
</feature>
<gene>
    <name evidence="8" type="primary">mreC</name>
    <name evidence="8" type="ORF">DP119_07845</name>
</gene>
<keyword evidence="6" id="KW-0175">Coiled coil</keyword>
<dbReference type="Gene3D" id="1.20.5.490">
    <property type="entry name" value="Single helix bin"/>
    <property type="match status" value="1"/>
</dbReference>
<dbReference type="NCBIfam" id="TIGR00219">
    <property type="entry name" value="mreC"/>
    <property type="match status" value="1"/>
</dbReference>
<comment type="function">
    <text evidence="5">Involved in formation and maintenance of cell shape.</text>
</comment>
<dbReference type="PIRSF" id="PIRSF038471">
    <property type="entry name" value="MreC"/>
    <property type="match status" value="1"/>
</dbReference>
<comment type="similarity">
    <text evidence="1 5">Belongs to the MreC family.</text>
</comment>